<dbReference type="EMBL" id="JAKLMC020000001">
    <property type="protein sequence ID" value="KAK5958673.1"/>
    <property type="molecule type" value="Genomic_DNA"/>
</dbReference>
<dbReference type="Pfam" id="PF16172">
    <property type="entry name" value="DOCK_N"/>
    <property type="match status" value="1"/>
</dbReference>
<feature type="region of interest" description="Disordered" evidence="7">
    <location>
        <begin position="361"/>
        <end position="410"/>
    </location>
</feature>
<proteinExistence type="inferred from homology"/>
<dbReference type="Gene3D" id="2.60.40.150">
    <property type="entry name" value="C2 domain"/>
    <property type="match status" value="1"/>
</dbReference>
<evidence type="ECO:0000256" key="2">
    <source>
        <dbReference type="ARBA" id="ARBA00022443"/>
    </source>
</evidence>
<dbReference type="GO" id="GO:0007264">
    <property type="term" value="P:small GTPase-mediated signal transduction"/>
    <property type="evidence" value="ECO:0007669"/>
    <property type="project" value="InterPro"/>
</dbReference>
<dbReference type="CDD" id="cd08679">
    <property type="entry name" value="C2_DOCK180_related"/>
    <property type="match status" value="1"/>
</dbReference>
<sequence length="1417" mass="158968">MPWRPIPLSYAIAIYPFQPSTSPAELPLQIGDQLYVIEQGGKDGAWCRGYLVQQPSLLSTLTPGSRGASDARVFSGIFPRCCIDIREQLGHNGEQKFQPLAQGSNKPQAPVPMLKIGDESPTSASEPLVDEISSCLREWYVSYLPNLVLRQDYDRLDRVSEIVTQLDYARRQLLNDVLTAQERVSVRTEAVWGLVRGNKLVGAEVIVRDPGQKGRLLTANDSTVEMTKLQSVMSVLEDPPVAKQEAARLHHCMLAVNSTQSPDAENVNLSFALYEKAVDGTISQLSETFTASAAQNSKALFADLSSRDISSQGRLFLVARASVSEPPRMAPTSVAERPPSRNGTFNKTRESIINRRKSNMVFGSKRNKEKPELTESGRTIVRKQEASPDVNRPESTEAKKKPPGAPVPRTIGHAVYDIAMTIKSGQEEVFELEFWTAATGDNEEEEIAWPGLLPELLQVRNLHFVRCKTLSAIPIEIRPFFAPDAETLIRMNPTSMHMIAKCQRIGFSEAPTKRRSDIYFTLSKARIKQNGAYSHPQFGAVPVKAAPMLNLQTTMELRDSAGNRLERCIYASANGPAVTALRTHAVDLDSMWDQTICIRLPLEKVADAHIVLSVADSPGFPFALAWMPLWDKHAFRGDGQHSLILHAYDKSTSTFSDTGKPLYLNLGWDQTTIKEKDVPIASLEVKTQLVSTEFSQNRTLAGLFNWRALSSASLMDTLQKLVFVPEIEIVKQLDEVLDALFAALEYKAGTHKFEDLIFNDIVFVLGIVHDRRFNLGPLVERYADERFKAPLVAPSLVRSFTRLMQSVSDPQSARDLRALFKVGKQFMRLLMATYSHNKPGQNGEAQSKHDSFQEDMKAVFFGLQMMMRSETAALVGSKTLLTQNFHSWLPELLTVYSKDDVINFAIDIVDACDEATGKLSLYRLVLILNYTRIDILWEDDQDWNILIENCLRWLELHWPNENDLTENWRDQIRLCSSIVASLLTRPAPALHGFLPAIFSTYSTLIDQPQNKHWTLSLLFPTAYPFTATVTDSSDHFDEALLELSALVSEIMKIQPMPKRKLTIDKRTQHVSQALELVRSVLSDFTNPSSWLSLHISHHTAALKILAYVGQQLEEHYIPDPEDADSFNLELWKAYFDTTLSLVSSPALTLESFSEQKRRAVWKISGDVRQAGADLLRDSWSMLGWEATEDDKRRYNITKLGGYQVQYVPSLVGPVIQLCLSMHEGLRKVGVEILQTMIISEWALSEDLTPIETEVIGALNAILQGRAASITSLSGNEIVARKLFVGELLESFNTIANQPGDALWTTLEDLVSTIEELIDLLSGNSEDIDDEQEYHKSMGTRRNASVELPERSISRLEGKVYGDQALQMYKQLAEEYEKTGDYMRLAKTHRAMARIHETRATSRLGSRENGDHLNEEDE</sequence>
<dbReference type="InterPro" id="IPR043161">
    <property type="entry name" value="DOCK_C_lobe_A"/>
</dbReference>
<dbReference type="PROSITE" id="PS51650">
    <property type="entry name" value="C2_DOCK"/>
    <property type="match status" value="1"/>
</dbReference>
<feature type="domain" description="SH3" evidence="8">
    <location>
        <begin position="6"/>
        <end position="88"/>
    </location>
</feature>
<comment type="similarity">
    <text evidence="6">Belongs to the DOCK family.</text>
</comment>
<comment type="subcellular location">
    <subcellularLocation>
        <location evidence="1">Cytoplasm</location>
    </subcellularLocation>
</comment>
<protein>
    <submittedName>
        <fullName evidence="10">Deoxycytidine kinase 1</fullName>
    </submittedName>
</protein>
<evidence type="ECO:0000259" key="8">
    <source>
        <dbReference type="PROSITE" id="PS50002"/>
    </source>
</evidence>
<dbReference type="SUPFAM" id="SSF48371">
    <property type="entry name" value="ARM repeat"/>
    <property type="match status" value="1"/>
</dbReference>
<feature type="region of interest" description="Disordered" evidence="7">
    <location>
        <begin position="1397"/>
        <end position="1417"/>
    </location>
</feature>
<dbReference type="GO" id="GO:0005085">
    <property type="term" value="F:guanyl-nucleotide exchange factor activity"/>
    <property type="evidence" value="ECO:0007669"/>
    <property type="project" value="InterPro"/>
</dbReference>
<comment type="caution">
    <text evidence="10">The sequence shown here is derived from an EMBL/GenBank/DDBJ whole genome shotgun (WGS) entry which is preliminary data.</text>
</comment>
<dbReference type="Gene3D" id="1.20.1270.350">
    <property type="entry name" value="Dedicator of cytokinesis N-terminal subdomain"/>
    <property type="match status" value="1"/>
</dbReference>
<keyword evidence="2 5" id="KW-0728">SH3 domain</keyword>
<evidence type="ECO:0000256" key="5">
    <source>
        <dbReference type="PROSITE-ProRule" id="PRU00192"/>
    </source>
</evidence>
<keyword evidence="10" id="KW-0808">Transferase</keyword>
<dbReference type="GO" id="GO:0005886">
    <property type="term" value="C:plasma membrane"/>
    <property type="evidence" value="ECO:0007669"/>
    <property type="project" value="TreeGrafter"/>
</dbReference>
<dbReference type="InterPro" id="IPR026791">
    <property type="entry name" value="DOCK"/>
</dbReference>
<keyword evidence="10" id="KW-0418">Kinase</keyword>
<dbReference type="Pfam" id="PF23554">
    <property type="entry name" value="TPR_DOCK"/>
    <property type="match status" value="2"/>
</dbReference>
<dbReference type="GO" id="GO:0031267">
    <property type="term" value="F:small GTPase binding"/>
    <property type="evidence" value="ECO:0007669"/>
    <property type="project" value="TreeGrafter"/>
</dbReference>
<dbReference type="PANTHER" id="PTHR45653">
    <property type="entry name" value="DEDICATOR OF CYTOKINESIS"/>
    <property type="match status" value="1"/>
</dbReference>
<dbReference type="Gene3D" id="1.25.40.410">
    <property type="match status" value="1"/>
</dbReference>
<dbReference type="PROSITE" id="PS50002">
    <property type="entry name" value="SH3"/>
    <property type="match status" value="1"/>
</dbReference>
<evidence type="ECO:0000313" key="10">
    <source>
        <dbReference type="EMBL" id="KAK5958673.1"/>
    </source>
</evidence>
<reference evidence="10 11" key="1">
    <citation type="submission" date="2022-12" db="EMBL/GenBank/DDBJ databases">
        <title>Genomic features and morphological characterization of a novel Knufia sp. strain isolated from spacecraft assembly facility.</title>
        <authorList>
            <person name="Teixeira M."/>
            <person name="Chander A.M."/>
            <person name="Stajich J.E."/>
            <person name="Venkateswaran K."/>
        </authorList>
    </citation>
    <scope>NUCLEOTIDE SEQUENCE [LARGE SCALE GENOMIC DNA]</scope>
    <source>
        <strain evidence="10 11">FJI-L2-BK-P2</strain>
    </source>
</reference>
<dbReference type="Pfam" id="PF14429">
    <property type="entry name" value="DOCK-C2"/>
    <property type="match status" value="1"/>
</dbReference>
<dbReference type="SUPFAM" id="SSF50044">
    <property type="entry name" value="SH3-domain"/>
    <property type="match status" value="1"/>
</dbReference>
<dbReference type="Gene3D" id="2.30.30.40">
    <property type="entry name" value="SH3 Domains"/>
    <property type="match status" value="1"/>
</dbReference>
<dbReference type="InterPro" id="IPR036028">
    <property type="entry name" value="SH3-like_dom_sf"/>
</dbReference>
<dbReference type="InterPro" id="IPR035892">
    <property type="entry name" value="C2_domain_sf"/>
</dbReference>
<dbReference type="GO" id="GO:0016301">
    <property type="term" value="F:kinase activity"/>
    <property type="evidence" value="ECO:0007669"/>
    <property type="project" value="UniProtKB-KW"/>
</dbReference>
<keyword evidence="11" id="KW-1185">Reference proteome</keyword>
<dbReference type="GO" id="GO:0005737">
    <property type="term" value="C:cytoplasm"/>
    <property type="evidence" value="ECO:0007669"/>
    <property type="project" value="UniProtKB-SubCell"/>
</dbReference>
<feature type="domain" description="C2 DOCK-type" evidence="9">
    <location>
        <begin position="515"/>
        <end position="690"/>
    </location>
</feature>
<organism evidence="10 11">
    <name type="scientific">Knufia fluminis</name>
    <dbReference type="NCBI Taxonomy" id="191047"/>
    <lineage>
        <taxon>Eukaryota</taxon>
        <taxon>Fungi</taxon>
        <taxon>Dikarya</taxon>
        <taxon>Ascomycota</taxon>
        <taxon>Pezizomycotina</taxon>
        <taxon>Eurotiomycetes</taxon>
        <taxon>Chaetothyriomycetidae</taxon>
        <taxon>Chaetothyriales</taxon>
        <taxon>Trichomeriaceae</taxon>
        <taxon>Knufia</taxon>
    </lineage>
</organism>
<evidence type="ECO:0000256" key="3">
    <source>
        <dbReference type="ARBA" id="ARBA00022490"/>
    </source>
</evidence>
<evidence type="ECO:0000259" key="9">
    <source>
        <dbReference type="PROSITE" id="PS51650"/>
    </source>
</evidence>
<dbReference type="InterPro" id="IPR016024">
    <property type="entry name" value="ARM-type_fold"/>
</dbReference>
<accession>A0AAN8ETN2</accession>
<dbReference type="InterPro" id="IPR027007">
    <property type="entry name" value="C2_DOCK-type_domain"/>
</dbReference>
<dbReference type="SMART" id="SM00326">
    <property type="entry name" value="SH3"/>
    <property type="match status" value="1"/>
</dbReference>
<evidence type="ECO:0000256" key="4">
    <source>
        <dbReference type="ARBA" id="ARBA00022553"/>
    </source>
</evidence>
<dbReference type="PANTHER" id="PTHR45653:SF10">
    <property type="entry name" value="MYOBLAST CITY, ISOFORM B"/>
    <property type="match status" value="1"/>
</dbReference>
<evidence type="ECO:0000256" key="7">
    <source>
        <dbReference type="SAM" id="MobiDB-lite"/>
    </source>
</evidence>
<dbReference type="InterPro" id="IPR042455">
    <property type="entry name" value="DOCK_N_sub1"/>
</dbReference>
<evidence type="ECO:0000313" key="11">
    <source>
        <dbReference type="Proteomes" id="UP001316803"/>
    </source>
</evidence>
<dbReference type="InterPro" id="IPR001452">
    <property type="entry name" value="SH3_domain"/>
</dbReference>
<dbReference type="InterPro" id="IPR032376">
    <property type="entry name" value="DOCK_N"/>
</dbReference>
<dbReference type="Proteomes" id="UP001316803">
    <property type="component" value="Unassembled WGS sequence"/>
</dbReference>
<feature type="region of interest" description="Disordered" evidence="7">
    <location>
        <begin position="326"/>
        <end position="348"/>
    </location>
</feature>
<name>A0AAN8ETN2_9EURO</name>
<feature type="compositionally biased region" description="Basic and acidic residues" evidence="7">
    <location>
        <begin position="382"/>
        <end position="400"/>
    </location>
</feature>
<keyword evidence="4" id="KW-0597">Phosphoprotein</keyword>
<evidence type="ECO:0000256" key="1">
    <source>
        <dbReference type="ARBA" id="ARBA00004496"/>
    </source>
</evidence>
<keyword evidence="3" id="KW-0963">Cytoplasm</keyword>
<gene>
    <name evidence="10" type="primary">DCK1</name>
    <name evidence="10" type="ORF">OHC33_000516</name>
</gene>
<dbReference type="InterPro" id="IPR056372">
    <property type="entry name" value="TPR_DOCK"/>
</dbReference>
<evidence type="ECO:0000256" key="6">
    <source>
        <dbReference type="PROSITE-ProRule" id="PRU00983"/>
    </source>
</evidence>